<dbReference type="GO" id="GO:0031145">
    <property type="term" value="P:anaphase-promoting complex-dependent catabolic process"/>
    <property type="evidence" value="ECO:0007669"/>
    <property type="project" value="TreeGrafter"/>
</dbReference>
<dbReference type="GO" id="GO:0010997">
    <property type="term" value="F:anaphase-promoting complex binding"/>
    <property type="evidence" value="ECO:0007669"/>
    <property type="project" value="InterPro"/>
</dbReference>
<dbReference type="SUPFAM" id="SSF50978">
    <property type="entry name" value="WD40 repeat-like"/>
    <property type="match status" value="1"/>
</dbReference>
<reference evidence="5" key="1">
    <citation type="submission" date="2022-11" db="EMBL/GenBank/DDBJ databases">
        <authorList>
            <person name="Petersen C."/>
        </authorList>
    </citation>
    <scope>NUCLEOTIDE SEQUENCE</scope>
    <source>
        <strain evidence="5">IBT 23319</strain>
    </source>
</reference>
<keyword evidence="1 3" id="KW-0853">WD repeat</keyword>
<evidence type="ECO:0000256" key="3">
    <source>
        <dbReference type="PROSITE-ProRule" id="PRU00221"/>
    </source>
</evidence>
<dbReference type="Pfam" id="PF00400">
    <property type="entry name" value="WD40"/>
    <property type="match status" value="1"/>
</dbReference>
<feature type="region of interest" description="Disordered" evidence="4">
    <location>
        <begin position="59"/>
        <end position="142"/>
    </location>
</feature>
<feature type="region of interest" description="Disordered" evidence="4">
    <location>
        <begin position="17"/>
        <end position="36"/>
    </location>
</feature>
<evidence type="ECO:0000313" key="6">
    <source>
        <dbReference type="Proteomes" id="UP001147733"/>
    </source>
</evidence>
<evidence type="ECO:0000256" key="1">
    <source>
        <dbReference type="ARBA" id="ARBA00022574"/>
    </source>
</evidence>
<dbReference type="PANTHER" id="PTHR19918">
    <property type="entry name" value="CELL DIVISION CYCLE 20 CDC20 FIZZY -RELATED"/>
    <property type="match status" value="1"/>
</dbReference>
<comment type="caution">
    <text evidence="5">The sequence shown here is derived from an EMBL/GenBank/DDBJ whole genome shotgun (WGS) entry which is preliminary data.</text>
</comment>
<dbReference type="InterPro" id="IPR001680">
    <property type="entry name" value="WD40_rpt"/>
</dbReference>
<evidence type="ECO:0000256" key="2">
    <source>
        <dbReference type="ARBA" id="ARBA00022737"/>
    </source>
</evidence>
<dbReference type="GO" id="GO:1990757">
    <property type="term" value="F:ubiquitin ligase activator activity"/>
    <property type="evidence" value="ECO:0007669"/>
    <property type="project" value="TreeGrafter"/>
</dbReference>
<dbReference type="GO" id="GO:0005680">
    <property type="term" value="C:anaphase-promoting complex"/>
    <property type="evidence" value="ECO:0007669"/>
    <property type="project" value="TreeGrafter"/>
</dbReference>
<feature type="repeat" description="WD" evidence="3">
    <location>
        <begin position="500"/>
        <end position="533"/>
    </location>
</feature>
<gene>
    <name evidence="5" type="ORF">N7469_003441</name>
</gene>
<dbReference type="Proteomes" id="UP001147733">
    <property type="component" value="Unassembled WGS sequence"/>
</dbReference>
<dbReference type="InterPro" id="IPR015943">
    <property type="entry name" value="WD40/YVTN_repeat-like_dom_sf"/>
</dbReference>
<dbReference type="InterPro" id="IPR033010">
    <property type="entry name" value="Cdc20/Fizzy"/>
</dbReference>
<sequence>MVNSRCHSFEDIPSIRKHHASRSWSSRSDSSESSGVTKLTECFATINLSLQELHNASQIPQPYSRPESRCHTPHRHPQTHLKENITTTLETPERGRARKKESQISNVSRGNFRSPASPDRFIPKRDYSIDPPSTPFRVSKPPQVLSRRERFLRRRVPGYDPFLPTVRRPPNFPGQSSIPTRLRQRLHQRPGLVTNSMFTGRGHSDFLRQVSSASVWGIGGTSAIISDSASVATDGLRHDAGRSTIAPNYVAGFLIRRTAADDHKKHESRLAIALDIDPTTRLLSTSISRRENRPSPTSADHERYAPFVWKDNSWKKAEQNSWPCTRAKPEVVPPKPFRILDAPYLRDDFYCSTLAYCSTSGILAVGLAQFVYLWSEGVTVDHPPFGDVHPSNYVTSLSFSSENGGRSILAVGRQSGQLTLWSVFDSKIRFELSHPSSISCVVFKPTTTRRNSERFPGLEIDAEELVVGDETGNVWYYSVEWPVIQNKWSWTGSMTLLAKIVAHTQQVCGLAWSPDQRYLATGGNDNVCLLFDLHDIIPASILNRSAYSPVSPSSSDSPSGIHFQAFPCISIHNTPGRLRLFSREHIASHLLPSWAHSPLIRVSATSPVLSNLGNLISGLERTIIIPANSQKYRLPHSAAVKAIAFAPWQPTLLATGGGSNDRAIHFYHCRTGVCLATINVFAQVTSLIWSQTRREIAATFGYAQPEHPFRIAVFAWPSCAQVAVIPWGPYGSSWDGYDRDFNFDCGRALWAISYPGRRSRPVSSVNDDSRSPSTSNSVPTSSSTRPQTSRSRAEAGHLARDQPVRPKEKEGGMWCTRTIEEGCIIVASSDQTVKFHEIWTGRRASVGSASGLFGGSDILESMEGIEKAGSEVIR</sequence>
<feature type="compositionally biased region" description="Basic and acidic residues" evidence="4">
    <location>
        <begin position="791"/>
        <end position="811"/>
    </location>
</feature>
<evidence type="ECO:0008006" key="7">
    <source>
        <dbReference type="Google" id="ProtNLM"/>
    </source>
</evidence>
<protein>
    <recommendedName>
        <fullName evidence="7">WD40 repeat-like protein</fullName>
    </recommendedName>
</protein>
<dbReference type="PANTHER" id="PTHR19918:SF5">
    <property type="entry name" value="MEIOSIS-SPECIFIC APC_C ACTIVATOR PROTEIN AMA1"/>
    <property type="match status" value="1"/>
</dbReference>
<accession>A0A9W9P2P5</accession>
<feature type="compositionally biased region" description="Low complexity" evidence="4">
    <location>
        <begin position="771"/>
        <end position="790"/>
    </location>
</feature>
<feature type="region of interest" description="Disordered" evidence="4">
    <location>
        <begin position="758"/>
        <end position="812"/>
    </location>
</feature>
<reference evidence="5" key="2">
    <citation type="journal article" date="2023" name="IMA Fungus">
        <title>Comparative genomic study of the Penicillium genus elucidates a diverse pangenome and 15 lateral gene transfer events.</title>
        <authorList>
            <person name="Petersen C."/>
            <person name="Sorensen T."/>
            <person name="Nielsen M.R."/>
            <person name="Sondergaard T.E."/>
            <person name="Sorensen J.L."/>
            <person name="Fitzpatrick D.A."/>
            <person name="Frisvad J.C."/>
            <person name="Nielsen K.L."/>
        </authorList>
    </citation>
    <scope>NUCLEOTIDE SEQUENCE</scope>
    <source>
        <strain evidence="5">IBT 23319</strain>
    </source>
</reference>
<dbReference type="InterPro" id="IPR036322">
    <property type="entry name" value="WD40_repeat_dom_sf"/>
</dbReference>
<dbReference type="OrthoDB" id="10263272at2759"/>
<evidence type="ECO:0000256" key="4">
    <source>
        <dbReference type="SAM" id="MobiDB-lite"/>
    </source>
</evidence>
<dbReference type="SMART" id="SM00320">
    <property type="entry name" value="WD40"/>
    <property type="match status" value="6"/>
</dbReference>
<dbReference type="PROSITE" id="PS50294">
    <property type="entry name" value="WD_REPEATS_REGION"/>
    <property type="match status" value="1"/>
</dbReference>
<name>A0A9W9P2P5_PENCI</name>
<dbReference type="EMBL" id="JAPQKT010000003">
    <property type="protein sequence ID" value="KAJ5234273.1"/>
    <property type="molecule type" value="Genomic_DNA"/>
</dbReference>
<feature type="compositionally biased region" description="Low complexity" evidence="4">
    <location>
        <begin position="22"/>
        <end position="34"/>
    </location>
</feature>
<keyword evidence="6" id="KW-1185">Reference proteome</keyword>
<evidence type="ECO:0000313" key="5">
    <source>
        <dbReference type="EMBL" id="KAJ5234273.1"/>
    </source>
</evidence>
<dbReference type="RefSeq" id="XP_056501773.1">
    <property type="nucleotide sequence ID" value="XM_056642361.1"/>
</dbReference>
<dbReference type="GeneID" id="81381528"/>
<dbReference type="PROSITE" id="PS50082">
    <property type="entry name" value="WD_REPEATS_2"/>
    <property type="match status" value="1"/>
</dbReference>
<proteinExistence type="predicted"/>
<dbReference type="GO" id="GO:1905786">
    <property type="term" value="P:positive regulation of anaphase-promoting complex-dependent catabolic process"/>
    <property type="evidence" value="ECO:0007669"/>
    <property type="project" value="TreeGrafter"/>
</dbReference>
<organism evidence="5 6">
    <name type="scientific">Penicillium citrinum</name>
    <dbReference type="NCBI Taxonomy" id="5077"/>
    <lineage>
        <taxon>Eukaryota</taxon>
        <taxon>Fungi</taxon>
        <taxon>Dikarya</taxon>
        <taxon>Ascomycota</taxon>
        <taxon>Pezizomycotina</taxon>
        <taxon>Eurotiomycetes</taxon>
        <taxon>Eurotiomycetidae</taxon>
        <taxon>Eurotiales</taxon>
        <taxon>Aspergillaceae</taxon>
        <taxon>Penicillium</taxon>
    </lineage>
</organism>
<dbReference type="AlphaFoldDB" id="A0A9W9P2P5"/>
<dbReference type="Gene3D" id="2.130.10.10">
    <property type="entry name" value="YVTN repeat-like/Quinoprotein amine dehydrogenase"/>
    <property type="match status" value="2"/>
</dbReference>
<keyword evidence="2" id="KW-0677">Repeat</keyword>